<evidence type="ECO:0000256" key="2">
    <source>
        <dbReference type="RuleBase" id="RU003707"/>
    </source>
</evidence>
<dbReference type="SUPFAM" id="SSF52096">
    <property type="entry name" value="ClpP/crotonase"/>
    <property type="match status" value="1"/>
</dbReference>
<dbReference type="OrthoDB" id="448450at2759"/>
<evidence type="ECO:0000313" key="3">
    <source>
        <dbReference type="EMBL" id="PVD32497.1"/>
    </source>
</evidence>
<dbReference type="Pfam" id="PF00378">
    <property type="entry name" value="ECH_1"/>
    <property type="match status" value="1"/>
</dbReference>
<dbReference type="NCBIfam" id="NF006108">
    <property type="entry name" value="PRK08259.1"/>
    <property type="match status" value="1"/>
</dbReference>
<dbReference type="Proteomes" id="UP000245119">
    <property type="component" value="Linkage Group LG4"/>
</dbReference>
<dbReference type="Gene3D" id="1.10.287.2460">
    <property type="match status" value="1"/>
</dbReference>
<proteinExistence type="inferred from homology"/>
<evidence type="ECO:0000313" key="4">
    <source>
        <dbReference type="Proteomes" id="UP000245119"/>
    </source>
</evidence>
<dbReference type="CDD" id="cd06558">
    <property type="entry name" value="crotonase-like"/>
    <property type="match status" value="1"/>
</dbReference>
<dbReference type="InterPro" id="IPR001753">
    <property type="entry name" value="Enoyl-CoA_hydra/iso"/>
</dbReference>
<accession>A0A2T7PGF5</accession>
<name>A0A2T7PGF5_POMCA</name>
<organism evidence="3 4">
    <name type="scientific">Pomacea canaliculata</name>
    <name type="common">Golden apple snail</name>
    <dbReference type="NCBI Taxonomy" id="400727"/>
    <lineage>
        <taxon>Eukaryota</taxon>
        <taxon>Metazoa</taxon>
        <taxon>Spiralia</taxon>
        <taxon>Lophotrochozoa</taxon>
        <taxon>Mollusca</taxon>
        <taxon>Gastropoda</taxon>
        <taxon>Caenogastropoda</taxon>
        <taxon>Architaenioglossa</taxon>
        <taxon>Ampullarioidea</taxon>
        <taxon>Ampullariidae</taxon>
        <taxon>Pomacea</taxon>
    </lineage>
</organism>
<comment type="caution">
    <text evidence="3">The sequence shown here is derived from an EMBL/GenBank/DDBJ whole genome shotgun (WGS) entry which is preliminary data.</text>
</comment>
<dbReference type="STRING" id="400727.A0A2T7PGF5"/>
<reference evidence="3 4" key="1">
    <citation type="submission" date="2018-04" db="EMBL/GenBank/DDBJ databases">
        <title>The genome of golden apple snail Pomacea canaliculata provides insight into stress tolerance and invasive adaptation.</title>
        <authorList>
            <person name="Liu C."/>
            <person name="Liu B."/>
            <person name="Ren Y."/>
            <person name="Zhang Y."/>
            <person name="Wang H."/>
            <person name="Li S."/>
            <person name="Jiang F."/>
            <person name="Yin L."/>
            <person name="Zhang G."/>
            <person name="Qian W."/>
            <person name="Fan W."/>
        </authorList>
    </citation>
    <scope>NUCLEOTIDE SEQUENCE [LARGE SCALE GENOMIC DNA]</scope>
    <source>
        <strain evidence="3">SZHN2017</strain>
        <tissue evidence="3">Muscle</tissue>
    </source>
</reference>
<dbReference type="InterPro" id="IPR018376">
    <property type="entry name" value="Enoyl-CoA_hyd/isom_CS"/>
</dbReference>
<sequence>MTFAAMDTSADANEIEDSVMVEKFGKVMTIGINRPDVRNCVNPTTADRLIAAFNQFELDSEALVAVLYGKGGCFCAGFDLKALAKGELDPLSYHDPNSGTRAAMGPTRMAFSKPVIAAIDGYAVAGGLELALMCDLRVVEESAVMGVFCRRFGVPLIDGGTMRLPALIGLSRALDLILTGRPVSAKEAFDIGLANRIVATGTALGQALQLANSLVKFPQACMRADRASCYYSTFQAASMQEALQQEWTAGIEVIKSEAIQGANRFAKGAGRHGDFTGGSKL</sequence>
<dbReference type="PANTHER" id="PTHR43802">
    <property type="entry name" value="ENOYL-COA HYDRATASE"/>
    <property type="match status" value="1"/>
</dbReference>
<dbReference type="Gene3D" id="3.90.226.10">
    <property type="entry name" value="2-enoyl-CoA Hydratase, Chain A, domain 1"/>
    <property type="match status" value="1"/>
</dbReference>
<dbReference type="EMBL" id="PZQS01000004">
    <property type="protein sequence ID" value="PVD32497.1"/>
    <property type="molecule type" value="Genomic_DNA"/>
</dbReference>
<keyword evidence="4" id="KW-1185">Reference proteome</keyword>
<gene>
    <name evidence="3" type="ORF">C0Q70_07936</name>
</gene>
<dbReference type="PANTHER" id="PTHR43802:SF1">
    <property type="entry name" value="IP11341P-RELATED"/>
    <property type="match status" value="1"/>
</dbReference>
<evidence type="ECO:0008006" key="5">
    <source>
        <dbReference type="Google" id="ProtNLM"/>
    </source>
</evidence>
<dbReference type="InterPro" id="IPR029045">
    <property type="entry name" value="ClpP/crotonase-like_dom_sf"/>
</dbReference>
<dbReference type="PROSITE" id="PS00166">
    <property type="entry name" value="ENOYL_COA_HYDRATASE"/>
    <property type="match status" value="1"/>
</dbReference>
<dbReference type="GO" id="GO:0003824">
    <property type="term" value="F:catalytic activity"/>
    <property type="evidence" value="ECO:0007669"/>
    <property type="project" value="InterPro"/>
</dbReference>
<comment type="similarity">
    <text evidence="1 2">Belongs to the enoyl-CoA hydratase/isomerase family.</text>
</comment>
<evidence type="ECO:0000256" key="1">
    <source>
        <dbReference type="ARBA" id="ARBA00005254"/>
    </source>
</evidence>
<dbReference type="AlphaFoldDB" id="A0A2T7PGF5"/>
<protein>
    <recommendedName>
        <fullName evidence="5">Enoyl-CoA hydratase</fullName>
    </recommendedName>
</protein>